<reference evidence="2" key="2">
    <citation type="submission" date="2021-02" db="EMBL/GenBank/DDBJ databases">
        <authorList>
            <person name="Kimball J.A."/>
            <person name="Haas M.W."/>
            <person name="Macchietto M."/>
            <person name="Kono T."/>
            <person name="Duquette J."/>
            <person name="Shao M."/>
        </authorList>
    </citation>
    <scope>NUCLEOTIDE SEQUENCE</scope>
    <source>
        <tissue evidence="2">Fresh leaf tissue</tissue>
    </source>
</reference>
<feature type="region of interest" description="Disordered" evidence="1">
    <location>
        <begin position="1"/>
        <end position="118"/>
    </location>
</feature>
<proteinExistence type="predicted"/>
<dbReference type="Proteomes" id="UP000729402">
    <property type="component" value="Unassembled WGS sequence"/>
</dbReference>
<comment type="caution">
    <text evidence="2">The sequence shown here is derived from an EMBL/GenBank/DDBJ whole genome shotgun (WGS) entry which is preliminary data.</text>
</comment>
<reference evidence="2" key="1">
    <citation type="journal article" date="2021" name="bioRxiv">
        <title>Whole Genome Assembly and Annotation of Northern Wild Rice, Zizania palustris L., Supports a Whole Genome Duplication in the Zizania Genus.</title>
        <authorList>
            <person name="Haas M."/>
            <person name="Kono T."/>
            <person name="Macchietto M."/>
            <person name="Millas R."/>
            <person name="McGilp L."/>
            <person name="Shao M."/>
            <person name="Duquette J."/>
            <person name="Hirsch C.N."/>
            <person name="Kimball J."/>
        </authorList>
    </citation>
    <scope>NUCLEOTIDE SEQUENCE</scope>
    <source>
        <tissue evidence="2">Fresh leaf tissue</tissue>
    </source>
</reference>
<feature type="compositionally biased region" description="Pro residues" evidence="1">
    <location>
        <begin position="65"/>
        <end position="83"/>
    </location>
</feature>
<evidence type="ECO:0000256" key="1">
    <source>
        <dbReference type="SAM" id="MobiDB-lite"/>
    </source>
</evidence>
<dbReference type="AlphaFoldDB" id="A0A8J5SAS3"/>
<evidence type="ECO:0000313" key="2">
    <source>
        <dbReference type="EMBL" id="KAG8059482.1"/>
    </source>
</evidence>
<sequence>MTHAAGLLRDRHRRTPPRSSPPAPLHTGLRRAPPRRASSLPLLVGFRRASSLPRPFSTDSTASPLPSPPGFAAPPPHRAPPLHSPSGSAAPPPCRTLSRWTPPRLLPASHRAPLRPSPLDASASALLAFPTELPF</sequence>
<keyword evidence="3" id="KW-1185">Reference proteome</keyword>
<name>A0A8J5SAS3_ZIZPA</name>
<dbReference type="EMBL" id="JAAALK010000287">
    <property type="protein sequence ID" value="KAG8059482.1"/>
    <property type="molecule type" value="Genomic_DNA"/>
</dbReference>
<protein>
    <submittedName>
        <fullName evidence="2">Uncharacterized protein</fullName>
    </submittedName>
</protein>
<evidence type="ECO:0000313" key="3">
    <source>
        <dbReference type="Proteomes" id="UP000729402"/>
    </source>
</evidence>
<organism evidence="2 3">
    <name type="scientific">Zizania palustris</name>
    <name type="common">Northern wild rice</name>
    <dbReference type="NCBI Taxonomy" id="103762"/>
    <lineage>
        <taxon>Eukaryota</taxon>
        <taxon>Viridiplantae</taxon>
        <taxon>Streptophyta</taxon>
        <taxon>Embryophyta</taxon>
        <taxon>Tracheophyta</taxon>
        <taxon>Spermatophyta</taxon>
        <taxon>Magnoliopsida</taxon>
        <taxon>Liliopsida</taxon>
        <taxon>Poales</taxon>
        <taxon>Poaceae</taxon>
        <taxon>BOP clade</taxon>
        <taxon>Oryzoideae</taxon>
        <taxon>Oryzeae</taxon>
        <taxon>Zizaniinae</taxon>
        <taxon>Zizania</taxon>
    </lineage>
</organism>
<gene>
    <name evidence="2" type="ORF">GUJ93_ZPchr0002g24662</name>
</gene>
<accession>A0A8J5SAS3</accession>